<evidence type="ECO:0000313" key="1">
    <source>
        <dbReference type="EMBL" id="GAT43544.1"/>
    </source>
</evidence>
<name>A0ABQ0KX73_MYCCL</name>
<gene>
    <name evidence="1" type="ORF">MCHLO_01220</name>
</gene>
<accession>A0ABQ0KX73</accession>
<evidence type="ECO:0008006" key="3">
    <source>
        <dbReference type="Google" id="ProtNLM"/>
    </source>
</evidence>
<proteinExistence type="predicted"/>
<keyword evidence="2" id="KW-1185">Reference proteome</keyword>
<evidence type="ECO:0000313" key="2">
    <source>
        <dbReference type="Proteomes" id="UP000815677"/>
    </source>
</evidence>
<dbReference type="Proteomes" id="UP000815677">
    <property type="component" value="Unassembled WGS sequence"/>
</dbReference>
<reference evidence="1" key="1">
    <citation type="submission" date="2014-09" db="EMBL/GenBank/DDBJ databases">
        <title>Genome sequence of the luminous mushroom Mycena chlorophos for searching fungal bioluminescence genes.</title>
        <authorList>
            <person name="Tanaka Y."/>
            <person name="Kasuga D."/>
            <person name="Oba Y."/>
            <person name="Hase S."/>
            <person name="Sato K."/>
            <person name="Oba Y."/>
            <person name="Sakakibara Y."/>
        </authorList>
    </citation>
    <scope>NUCLEOTIDE SEQUENCE</scope>
</reference>
<protein>
    <recommendedName>
        <fullName evidence="3">CCHC-type domain-containing protein</fullName>
    </recommendedName>
</protein>
<sequence length="269" mass="29297">MSEEDILQKAATILRDTDSSLGPSFRLHGAVKLADGRVALKACTEAEAGKIRKLGDDWVTALADGMQVSRPSYPVIIHGVPAEFDPGSAIATSVLHNSNKMFISEVVDIRNIRRLYGNSDRYISKTAYSLVLTLGTQDAANASVLGKICRTERFVQPPPQCYHCQAWNHISSVCPKRNDTSSLACARCSKNHNTKTCSCPHSPQCTNLRSCTHIVAKCANCHGPHKSFDNECPVKQQCLTAHRAQHDLSGCYFGDFDPSAPVRAGGRDL</sequence>
<organism evidence="1 2">
    <name type="scientific">Mycena chlorophos</name>
    <name type="common">Agaric fungus</name>
    <name type="synonym">Agaricus chlorophos</name>
    <dbReference type="NCBI Taxonomy" id="658473"/>
    <lineage>
        <taxon>Eukaryota</taxon>
        <taxon>Fungi</taxon>
        <taxon>Dikarya</taxon>
        <taxon>Basidiomycota</taxon>
        <taxon>Agaricomycotina</taxon>
        <taxon>Agaricomycetes</taxon>
        <taxon>Agaricomycetidae</taxon>
        <taxon>Agaricales</taxon>
        <taxon>Marasmiineae</taxon>
        <taxon>Mycenaceae</taxon>
        <taxon>Mycena</taxon>
    </lineage>
</organism>
<dbReference type="EMBL" id="DF839158">
    <property type="protein sequence ID" value="GAT43544.1"/>
    <property type="molecule type" value="Genomic_DNA"/>
</dbReference>